<feature type="region of interest" description="Disordered" evidence="1">
    <location>
        <begin position="23"/>
        <end position="125"/>
    </location>
</feature>
<evidence type="ECO:0000256" key="1">
    <source>
        <dbReference type="SAM" id="MobiDB-lite"/>
    </source>
</evidence>
<keyword evidence="3" id="KW-1185">Reference proteome</keyword>
<name>A0A074Z146_OPIVI</name>
<dbReference type="AlphaFoldDB" id="A0A074Z146"/>
<dbReference type="Proteomes" id="UP000054324">
    <property type="component" value="Unassembled WGS sequence"/>
</dbReference>
<dbReference type="KEGG" id="ovi:T265_10849"/>
<proteinExistence type="predicted"/>
<gene>
    <name evidence="2" type="ORF">T265_10849</name>
</gene>
<dbReference type="EMBL" id="KL597034">
    <property type="protein sequence ID" value="KER20658.1"/>
    <property type="molecule type" value="Genomic_DNA"/>
</dbReference>
<evidence type="ECO:0000313" key="2">
    <source>
        <dbReference type="EMBL" id="KER20658.1"/>
    </source>
</evidence>
<organism evidence="2 3">
    <name type="scientific">Opisthorchis viverrini</name>
    <name type="common">Southeast Asian liver fluke</name>
    <dbReference type="NCBI Taxonomy" id="6198"/>
    <lineage>
        <taxon>Eukaryota</taxon>
        <taxon>Metazoa</taxon>
        <taxon>Spiralia</taxon>
        <taxon>Lophotrochozoa</taxon>
        <taxon>Platyhelminthes</taxon>
        <taxon>Trematoda</taxon>
        <taxon>Digenea</taxon>
        <taxon>Opisthorchiida</taxon>
        <taxon>Opisthorchiata</taxon>
        <taxon>Opisthorchiidae</taxon>
        <taxon>Opisthorchis</taxon>
    </lineage>
</organism>
<reference evidence="2 3" key="1">
    <citation type="submission" date="2013-11" db="EMBL/GenBank/DDBJ databases">
        <title>Opisthorchis viverrini - life in the bile duct.</title>
        <authorList>
            <person name="Young N.D."/>
            <person name="Nagarajan N."/>
            <person name="Lin S.J."/>
            <person name="Korhonen P.K."/>
            <person name="Jex A.R."/>
            <person name="Hall R.S."/>
            <person name="Safavi-Hemami H."/>
            <person name="Kaewkong W."/>
            <person name="Bertrand D."/>
            <person name="Gao S."/>
            <person name="Seet Q."/>
            <person name="Wongkham S."/>
            <person name="Teh B.T."/>
            <person name="Wongkham C."/>
            <person name="Intapan P.M."/>
            <person name="Maleewong W."/>
            <person name="Yang X."/>
            <person name="Hu M."/>
            <person name="Wang Z."/>
            <person name="Hofmann A."/>
            <person name="Sternberg P.W."/>
            <person name="Tan P."/>
            <person name="Wang J."/>
            <person name="Gasser R.B."/>
        </authorList>
    </citation>
    <scope>NUCLEOTIDE SEQUENCE [LARGE SCALE GENOMIC DNA]</scope>
</reference>
<accession>A0A074Z146</accession>
<dbReference type="RefSeq" id="XP_009175598.1">
    <property type="nucleotide sequence ID" value="XM_009177334.1"/>
</dbReference>
<protein>
    <submittedName>
        <fullName evidence="2">Uncharacterized protein</fullName>
    </submittedName>
</protein>
<dbReference type="GeneID" id="20325017"/>
<evidence type="ECO:0000313" key="3">
    <source>
        <dbReference type="Proteomes" id="UP000054324"/>
    </source>
</evidence>
<sequence>MYIQRTAGQSQFLTLGATMQGQTGALRPRAARPRIKSNRATRRSGGEMVPSLQQECEGSKVLPPGDQHVHIYGGSDAAFPREKTGQKRSALKTIQSDRPDRRDRRRIIQSGAAQKAPIVRSRIGK</sequence>
<dbReference type="CTD" id="20325017"/>
<feature type="compositionally biased region" description="Basic residues" evidence="1">
    <location>
        <begin position="29"/>
        <end position="42"/>
    </location>
</feature>